<keyword evidence="2" id="KW-1185">Reference proteome</keyword>
<dbReference type="EMBL" id="BMAW01028819">
    <property type="protein sequence ID" value="GFU09234.1"/>
    <property type="molecule type" value="Genomic_DNA"/>
</dbReference>
<comment type="caution">
    <text evidence="1">The sequence shown here is derived from an EMBL/GenBank/DDBJ whole genome shotgun (WGS) entry which is preliminary data.</text>
</comment>
<dbReference type="Proteomes" id="UP000887013">
    <property type="component" value="Unassembled WGS sequence"/>
</dbReference>
<reference evidence="1" key="1">
    <citation type="submission" date="2020-08" db="EMBL/GenBank/DDBJ databases">
        <title>Multicomponent nature underlies the extraordinary mechanical properties of spider dragline silk.</title>
        <authorList>
            <person name="Kono N."/>
            <person name="Nakamura H."/>
            <person name="Mori M."/>
            <person name="Yoshida Y."/>
            <person name="Ohtoshi R."/>
            <person name="Malay A.D."/>
            <person name="Moran D.A.P."/>
            <person name="Tomita M."/>
            <person name="Numata K."/>
            <person name="Arakawa K."/>
        </authorList>
    </citation>
    <scope>NUCLEOTIDE SEQUENCE</scope>
</reference>
<sequence length="109" mass="12274">MKQPQGARNESDKGVHCISLTVSVREWLHHPANSTNSTDIQPPINLSGGHYSSSIKRENLETIRPIVEIAPASNSGDGPRKAEWALCRNHNKIVKATRHRKFWPFQVIQ</sequence>
<proteinExistence type="predicted"/>
<evidence type="ECO:0000313" key="1">
    <source>
        <dbReference type="EMBL" id="GFU09234.1"/>
    </source>
</evidence>
<accession>A0A8X6QDV8</accession>
<gene>
    <name evidence="1" type="ORF">NPIL_506521</name>
</gene>
<protein>
    <submittedName>
        <fullName evidence="1">Uncharacterized protein</fullName>
    </submittedName>
</protein>
<name>A0A8X6QDV8_NEPPI</name>
<dbReference type="AlphaFoldDB" id="A0A8X6QDV8"/>
<evidence type="ECO:0000313" key="2">
    <source>
        <dbReference type="Proteomes" id="UP000887013"/>
    </source>
</evidence>
<organism evidence="1 2">
    <name type="scientific">Nephila pilipes</name>
    <name type="common">Giant wood spider</name>
    <name type="synonym">Nephila maculata</name>
    <dbReference type="NCBI Taxonomy" id="299642"/>
    <lineage>
        <taxon>Eukaryota</taxon>
        <taxon>Metazoa</taxon>
        <taxon>Ecdysozoa</taxon>
        <taxon>Arthropoda</taxon>
        <taxon>Chelicerata</taxon>
        <taxon>Arachnida</taxon>
        <taxon>Araneae</taxon>
        <taxon>Araneomorphae</taxon>
        <taxon>Entelegynae</taxon>
        <taxon>Araneoidea</taxon>
        <taxon>Nephilidae</taxon>
        <taxon>Nephila</taxon>
    </lineage>
</organism>